<dbReference type="EMBL" id="REGN01004762">
    <property type="protein sequence ID" value="RNA16224.1"/>
    <property type="molecule type" value="Genomic_DNA"/>
</dbReference>
<feature type="non-terminal residue" evidence="1">
    <location>
        <position position="87"/>
    </location>
</feature>
<dbReference type="AlphaFoldDB" id="A0A3M7QYM7"/>
<organism evidence="1 2">
    <name type="scientific">Brachionus plicatilis</name>
    <name type="common">Marine rotifer</name>
    <name type="synonym">Brachionus muelleri</name>
    <dbReference type="NCBI Taxonomy" id="10195"/>
    <lineage>
        <taxon>Eukaryota</taxon>
        <taxon>Metazoa</taxon>
        <taxon>Spiralia</taxon>
        <taxon>Gnathifera</taxon>
        <taxon>Rotifera</taxon>
        <taxon>Eurotatoria</taxon>
        <taxon>Monogononta</taxon>
        <taxon>Pseudotrocha</taxon>
        <taxon>Ploima</taxon>
        <taxon>Brachionidae</taxon>
        <taxon>Brachionus</taxon>
    </lineage>
</organism>
<gene>
    <name evidence="1" type="ORF">BpHYR1_010948</name>
</gene>
<evidence type="ECO:0000313" key="1">
    <source>
        <dbReference type="EMBL" id="RNA16224.1"/>
    </source>
</evidence>
<keyword evidence="2" id="KW-1185">Reference proteome</keyword>
<evidence type="ECO:0000313" key="2">
    <source>
        <dbReference type="Proteomes" id="UP000276133"/>
    </source>
</evidence>
<accession>A0A3M7QYM7</accession>
<comment type="caution">
    <text evidence="1">The sequence shown here is derived from an EMBL/GenBank/DDBJ whole genome shotgun (WGS) entry which is preliminary data.</text>
</comment>
<proteinExistence type="predicted"/>
<protein>
    <submittedName>
        <fullName evidence="1">Uncharacterized protein</fullName>
    </submittedName>
</protein>
<dbReference type="Proteomes" id="UP000276133">
    <property type="component" value="Unassembled WGS sequence"/>
</dbReference>
<reference evidence="1 2" key="1">
    <citation type="journal article" date="2018" name="Sci. Rep.">
        <title>Genomic signatures of local adaptation to the degree of environmental predictability in rotifers.</title>
        <authorList>
            <person name="Franch-Gras L."/>
            <person name="Hahn C."/>
            <person name="Garcia-Roger E.M."/>
            <person name="Carmona M.J."/>
            <person name="Serra M."/>
            <person name="Gomez A."/>
        </authorList>
    </citation>
    <scope>NUCLEOTIDE SEQUENCE [LARGE SCALE GENOMIC DNA]</scope>
    <source>
        <strain evidence="1">HYR1</strain>
    </source>
</reference>
<name>A0A3M7QYM7_BRAPC</name>
<sequence length="87" mass="10449">MVDFKMDSPKSKLKELSKQQLSIITIEKKMKFLKWDEIMFHAWYRNLVTEAFPYAEPIKSKSAEEKANILWKFISYLDHQGYSCRIK</sequence>